<accession>A0AAP2DSG9</accession>
<evidence type="ECO:0000313" key="1">
    <source>
        <dbReference type="EMBL" id="MBT1700212.1"/>
    </source>
</evidence>
<sequence>MSIIRSKEVSLSDVIAESNLIVEVEFVKPYKEEVPVASRDPKASQTVIPPFIKKGCVFRVRNVLKNDGKIKVPDTIQVPDENWRRSLSQHKERYADGVSKSFTVNEYPTEVKSVQKASILFLYHFQDTYELVARDAFESSDAREKIDMIMGAS</sequence>
<dbReference type="EMBL" id="JAHESF010000036">
    <property type="protein sequence ID" value="MBT1700212.1"/>
    <property type="molecule type" value="Genomic_DNA"/>
</dbReference>
<reference evidence="1 2" key="1">
    <citation type="submission" date="2021-05" db="EMBL/GenBank/DDBJ databases">
        <title>A Polyphasic approach of four new species of the genus Ohtaekwangia: Ohtaekwangia histidinii sp. nov., Ohtaekwangia cretensis sp. nov., Ohtaekwangia indiensis sp. nov., Ohtaekwangia reichenbachii sp. nov. from diverse environment.</title>
        <authorList>
            <person name="Octaviana S."/>
        </authorList>
    </citation>
    <scope>NUCLEOTIDE SEQUENCE [LARGE SCALE GENOMIC DNA]</scope>
    <source>
        <strain evidence="1 2">PWU4</strain>
    </source>
</reference>
<comment type="caution">
    <text evidence="1">The sequence shown here is derived from an EMBL/GenBank/DDBJ whole genome shotgun (WGS) entry which is preliminary data.</text>
</comment>
<proteinExistence type="predicted"/>
<dbReference type="RefSeq" id="WP_254168643.1">
    <property type="nucleotide sequence ID" value="NZ_JAHESF010000036.1"/>
</dbReference>
<evidence type="ECO:0000313" key="2">
    <source>
        <dbReference type="Proteomes" id="UP001319200"/>
    </source>
</evidence>
<name>A0AAP2DSG9_9BACT</name>
<dbReference type="Proteomes" id="UP001319200">
    <property type="component" value="Unassembled WGS sequence"/>
</dbReference>
<protein>
    <submittedName>
        <fullName evidence="1">Uncharacterized protein</fullName>
    </submittedName>
</protein>
<gene>
    <name evidence="1" type="ORF">KK083_25210</name>
</gene>
<organism evidence="1 2">
    <name type="scientific">Chryseosolibacter histidini</name>
    <dbReference type="NCBI Taxonomy" id="2782349"/>
    <lineage>
        <taxon>Bacteria</taxon>
        <taxon>Pseudomonadati</taxon>
        <taxon>Bacteroidota</taxon>
        <taxon>Cytophagia</taxon>
        <taxon>Cytophagales</taxon>
        <taxon>Chryseotaleaceae</taxon>
        <taxon>Chryseosolibacter</taxon>
    </lineage>
</organism>
<dbReference type="AlphaFoldDB" id="A0AAP2DSG9"/>
<keyword evidence="2" id="KW-1185">Reference proteome</keyword>